<accession>A0ABV0YIS1</accession>
<proteinExistence type="predicted"/>
<dbReference type="EMBL" id="JAHRIP010033393">
    <property type="protein sequence ID" value="MEQ2293599.1"/>
    <property type="molecule type" value="Genomic_DNA"/>
</dbReference>
<comment type="caution">
    <text evidence="1">The sequence shown here is derived from an EMBL/GenBank/DDBJ whole genome shotgun (WGS) entry which is preliminary data.</text>
</comment>
<name>A0ABV0YIS1_9TELE</name>
<protein>
    <submittedName>
        <fullName evidence="1">Uncharacterized protein</fullName>
    </submittedName>
</protein>
<sequence>MFAMKLKLRRNDIVRCQDFSSSVIRKCQRFFLQVTGSDLDLGDQQPQNHFVQLMFLKCVHIKDRRRSTELKKLVRLLSQSDRAGSFCSVSNALFYYQQGGAVGLSHISPDRVLWKTQDKCQQPHAISSVCLKLLNEQWSAVMISACYPAQTDYSQIQ</sequence>
<keyword evidence="2" id="KW-1185">Reference proteome</keyword>
<evidence type="ECO:0000313" key="2">
    <source>
        <dbReference type="Proteomes" id="UP001469553"/>
    </source>
</evidence>
<evidence type="ECO:0000313" key="1">
    <source>
        <dbReference type="EMBL" id="MEQ2293599.1"/>
    </source>
</evidence>
<reference evidence="1 2" key="1">
    <citation type="submission" date="2021-06" db="EMBL/GenBank/DDBJ databases">
        <authorList>
            <person name="Palmer J.M."/>
        </authorList>
    </citation>
    <scope>NUCLEOTIDE SEQUENCE [LARGE SCALE GENOMIC DNA]</scope>
    <source>
        <strain evidence="1 2">AS_MEX2019</strain>
        <tissue evidence="1">Muscle</tissue>
    </source>
</reference>
<organism evidence="1 2">
    <name type="scientific">Ameca splendens</name>
    <dbReference type="NCBI Taxonomy" id="208324"/>
    <lineage>
        <taxon>Eukaryota</taxon>
        <taxon>Metazoa</taxon>
        <taxon>Chordata</taxon>
        <taxon>Craniata</taxon>
        <taxon>Vertebrata</taxon>
        <taxon>Euteleostomi</taxon>
        <taxon>Actinopterygii</taxon>
        <taxon>Neopterygii</taxon>
        <taxon>Teleostei</taxon>
        <taxon>Neoteleostei</taxon>
        <taxon>Acanthomorphata</taxon>
        <taxon>Ovalentaria</taxon>
        <taxon>Atherinomorphae</taxon>
        <taxon>Cyprinodontiformes</taxon>
        <taxon>Goodeidae</taxon>
        <taxon>Ameca</taxon>
    </lineage>
</organism>
<gene>
    <name evidence="1" type="ORF">AMECASPLE_035222</name>
</gene>
<dbReference type="Proteomes" id="UP001469553">
    <property type="component" value="Unassembled WGS sequence"/>
</dbReference>